<dbReference type="EC" id="2.7.11.1" evidence="1"/>
<dbReference type="PROSITE" id="PS00108">
    <property type="entry name" value="PROTEIN_KINASE_ST"/>
    <property type="match status" value="1"/>
</dbReference>
<dbReference type="SUPFAM" id="SSF49785">
    <property type="entry name" value="Galactose-binding domain-like"/>
    <property type="match status" value="1"/>
</dbReference>
<dbReference type="InterPro" id="IPR013222">
    <property type="entry name" value="Glyco_hyd_98_carb-bd"/>
</dbReference>
<dbReference type="SMART" id="SM00220">
    <property type="entry name" value="S_TKc"/>
    <property type="match status" value="1"/>
</dbReference>
<dbReference type="PROSITE" id="PS51178">
    <property type="entry name" value="PASTA"/>
    <property type="match status" value="1"/>
</dbReference>
<dbReference type="InterPro" id="IPR008271">
    <property type="entry name" value="Ser/Thr_kinase_AS"/>
</dbReference>
<evidence type="ECO:0000256" key="6">
    <source>
        <dbReference type="ARBA" id="ARBA00022777"/>
    </source>
</evidence>
<dbReference type="Gene3D" id="1.10.510.10">
    <property type="entry name" value="Transferase(Phosphotransferase) domain 1"/>
    <property type="match status" value="1"/>
</dbReference>
<evidence type="ECO:0000259" key="14">
    <source>
        <dbReference type="PROSITE" id="PS51178"/>
    </source>
</evidence>
<dbReference type="AlphaFoldDB" id="A0A937RI97"/>
<feature type="compositionally biased region" description="Low complexity" evidence="11">
    <location>
        <begin position="407"/>
        <end position="422"/>
    </location>
</feature>
<feature type="compositionally biased region" description="Pro residues" evidence="11">
    <location>
        <begin position="321"/>
        <end position="333"/>
    </location>
</feature>
<organism evidence="15 16">
    <name type="scientific">Frankia nepalensis</name>
    <dbReference type="NCBI Taxonomy" id="1836974"/>
    <lineage>
        <taxon>Bacteria</taxon>
        <taxon>Bacillati</taxon>
        <taxon>Actinomycetota</taxon>
        <taxon>Actinomycetes</taxon>
        <taxon>Frankiales</taxon>
        <taxon>Frankiaceae</taxon>
        <taxon>Frankia</taxon>
    </lineage>
</organism>
<dbReference type="RefSeq" id="WP_203002735.1">
    <property type="nucleotide sequence ID" value="NZ_JADWYU010000093.1"/>
</dbReference>
<feature type="transmembrane region" description="Helical" evidence="12">
    <location>
        <begin position="359"/>
        <end position="380"/>
    </location>
</feature>
<dbReference type="Pfam" id="PF03793">
    <property type="entry name" value="PASTA"/>
    <property type="match status" value="1"/>
</dbReference>
<keyword evidence="5" id="KW-0547">Nucleotide-binding</keyword>
<keyword evidence="3" id="KW-0808">Transferase</keyword>
<evidence type="ECO:0000256" key="3">
    <source>
        <dbReference type="ARBA" id="ARBA00022679"/>
    </source>
</evidence>
<keyword evidence="2" id="KW-0723">Serine/threonine-protein kinase</keyword>
<evidence type="ECO:0000259" key="13">
    <source>
        <dbReference type="PROSITE" id="PS50011"/>
    </source>
</evidence>
<evidence type="ECO:0000256" key="11">
    <source>
        <dbReference type="SAM" id="MobiDB-lite"/>
    </source>
</evidence>
<accession>A0A937RI97</accession>
<dbReference type="CDD" id="cd06577">
    <property type="entry name" value="PASTA_pknB"/>
    <property type="match status" value="1"/>
</dbReference>
<dbReference type="Gene3D" id="2.60.120.1060">
    <property type="entry name" value="NPCBM/NEW2 domain"/>
    <property type="match status" value="1"/>
</dbReference>
<keyword evidence="8" id="KW-0675">Receptor</keyword>
<evidence type="ECO:0000256" key="7">
    <source>
        <dbReference type="ARBA" id="ARBA00022840"/>
    </source>
</evidence>
<dbReference type="GO" id="GO:0005524">
    <property type="term" value="F:ATP binding"/>
    <property type="evidence" value="ECO:0007669"/>
    <property type="project" value="UniProtKB-KW"/>
</dbReference>
<feature type="region of interest" description="Disordered" evidence="11">
    <location>
        <begin position="389"/>
        <end position="424"/>
    </location>
</feature>
<dbReference type="Pfam" id="PF08305">
    <property type="entry name" value="NPCBM"/>
    <property type="match status" value="1"/>
</dbReference>
<keyword evidence="4" id="KW-0677">Repeat</keyword>
<dbReference type="EMBL" id="JAEACQ010000253">
    <property type="protein sequence ID" value="MBL7630682.1"/>
    <property type="molecule type" value="Genomic_DNA"/>
</dbReference>
<evidence type="ECO:0000256" key="10">
    <source>
        <dbReference type="ARBA" id="ARBA00048679"/>
    </source>
</evidence>
<evidence type="ECO:0000256" key="1">
    <source>
        <dbReference type="ARBA" id="ARBA00012513"/>
    </source>
</evidence>
<dbReference type="SUPFAM" id="SSF56112">
    <property type="entry name" value="Protein kinase-like (PK-like)"/>
    <property type="match status" value="1"/>
</dbReference>
<keyword evidence="6 15" id="KW-0418">Kinase</keyword>
<evidence type="ECO:0000256" key="9">
    <source>
        <dbReference type="ARBA" id="ARBA00047899"/>
    </source>
</evidence>
<keyword evidence="7" id="KW-0067">ATP-binding</keyword>
<evidence type="ECO:0000313" key="15">
    <source>
        <dbReference type="EMBL" id="MBL7630682.1"/>
    </source>
</evidence>
<proteinExistence type="predicted"/>
<dbReference type="InterPro" id="IPR038637">
    <property type="entry name" value="NPCBM_sf"/>
</dbReference>
<comment type="catalytic activity">
    <reaction evidence="9">
        <text>L-threonyl-[protein] + ATP = O-phospho-L-threonyl-[protein] + ADP + H(+)</text>
        <dbReference type="Rhea" id="RHEA:46608"/>
        <dbReference type="Rhea" id="RHEA-COMP:11060"/>
        <dbReference type="Rhea" id="RHEA-COMP:11605"/>
        <dbReference type="ChEBI" id="CHEBI:15378"/>
        <dbReference type="ChEBI" id="CHEBI:30013"/>
        <dbReference type="ChEBI" id="CHEBI:30616"/>
        <dbReference type="ChEBI" id="CHEBI:61977"/>
        <dbReference type="ChEBI" id="CHEBI:456216"/>
        <dbReference type="EC" id="2.7.11.1"/>
    </reaction>
</comment>
<comment type="catalytic activity">
    <reaction evidence="10">
        <text>L-seryl-[protein] + ATP = O-phospho-L-seryl-[protein] + ADP + H(+)</text>
        <dbReference type="Rhea" id="RHEA:17989"/>
        <dbReference type="Rhea" id="RHEA-COMP:9863"/>
        <dbReference type="Rhea" id="RHEA-COMP:11604"/>
        <dbReference type="ChEBI" id="CHEBI:15378"/>
        <dbReference type="ChEBI" id="CHEBI:29999"/>
        <dbReference type="ChEBI" id="CHEBI:30616"/>
        <dbReference type="ChEBI" id="CHEBI:83421"/>
        <dbReference type="ChEBI" id="CHEBI:456216"/>
        <dbReference type="EC" id="2.7.11.1"/>
    </reaction>
</comment>
<keyword evidence="12" id="KW-0812">Transmembrane</keyword>
<evidence type="ECO:0000256" key="4">
    <source>
        <dbReference type="ARBA" id="ARBA00022737"/>
    </source>
</evidence>
<feature type="domain" description="PASTA" evidence="14">
    <location>
        <begin position="417"/>
        <end position="487"/>
    </location>
</feature>
<keyword evidence="12" id="KW-0472">Membrane</keyword>
<evidence type="ECO:0000313" key="16">
    <source>
        <dbReference type="Proteomes" id="UP000604475"/>
    </source>
</evidence>
<comment type="caution">
    <text evidence="15">The sequence shown here is derived from an EMBL/GenBank/DDBJ whole genome shotgun (WGS) entry which is preliminary data.</text>
</comment>
<dbReference type="PANTHER" id="PTHR43289">
    <property type="entry name" value="MITOGEN-ACTIVATED PROTEIN KINASE KINASE KINASE 20-RELATED"/>
    <property type="match status" value="1"/>
</dbReference>
<dbReference type="Pfam" id="PF00069">
    <property type="entry name" value="Pkinase"/>
    <property type="match status" value="1"/>
</dbReference>
<evidence type="ECO:0000256" key="8">
    <source>
        <dbReference type="ARBA" id="ARBA00023170"/>
    </source>
</evidence>
<dbReference type="CDD" id="cd14014">
    <property type="entry name" value="STKc_PknB_like"/>
    <property type="match status" value="1"/>
</dbReference>
<feature type="compositionally biased region" description="Low complexity" evidence="11">
    <location>
        <begin position="307"/>
        <end position="319"/>
    </location>
</feature>
<sequence>MSDGLWVGPANESDRYQLVESLGGGGEGEVWRAVRPLSEAGRSRSTVAVKDFGPVRASVALSGADGPGTADQGLEVSWSRHVSLLQALQHTHIVRVLDGFVAPAPHWYGETPPTGTPRRYLVMSHIDARSLSQWCNDNPAAGLKERFRLARQVASALDYLHSGSDTNGVPVAHGDIKPANVLVKDDGTVVLVDFGLANLADGTGRLGMGTYGYMAPELLAAGPDARPSPDSDRFAFAAMIVYLLTGQAPAQIADGAGRPVDVDREATRQALARSPLLVHLPFLADLVLAGLAADPGQRPRSLSRWLSDVGSTTETSGTVGPPGPSHIPAPAPAARPTMPATGPMPDPAAPDGRPARRGLVVVAVVAVLVVLGGAGAWALFGPEPGGGGDATLNPSLPTAGVTGTAGSPGRTPTSPATPSPTTLDRMPQLIDVDVDVAQQNLVAAGFEVTVETDLVVDAAGDNRVVAQAPPVGARLTPGQEIILTVERRPVQVFLADLDAAAGASVPRQAELNGQSHPKSLIFDYNCNDDPWFVEFNLSRDYQRLTLTAGIDDKSETAQLYTEFKVFLDGRPLDVRSLRLGETARLDLDVTGGLRLRLEVLRQATDGCAQSRAVWGDPVLTGAPAGS</sequence>
<dbReference type="InterPro" id="IPR000719">
    <property type="entry name" value="Prot_kinase_dom"/>
</dbReference>
<evidence type="ECO:0000256" key="2">
    <source>
        <dbReference type="ARBA" id="ARBA00022527"/>
    </source>
</evidence>
<dbReference type="Gene3D" id="3.30.10.20">
    <property type="match status" value="1"/>
</dbReference>
<reference evidence="15" key="1">
    <citation type="submission" date="2020-12" db="EMBL/GenBank/DDBJ databases">
        <title>Genomic characterization of non-nitrogen-fixing Frankia strains.</title>
        <authorList>
            <person name="Carlos-Shanley C."/>
            <person name="Guerra T."/>
            <person name="Hahn D."/>
        </authorList>
    </citation>
    <scope>NUCLEOTIDE SEQUENCE</scope>
    <source>
        <strain evidence="15">CN6</strain>
    </source>
</reference>
<dbReference type="GO" id="GO:0004674">
    <property type="term" value="F:protein serine/threonine kinase activity"/>
    <property type="evidence" value="ECO:0007669"/>
    <property type="project" value="UniProtKB-KW"/>
</dbReference>
<dbReference type="InterPro" id="IPR008979">
    <property type="entry name" value="Galactose-bd-like_sf"/>
</dbReference>
<evidence type="ECO:0000256" key="12">
    <source>
        <dbReference type="SAM" id="Phobius"/>
    </source>
</evidence>
<keyword evidence="16" id="KW-1185">Reference proteome</keyword>
<keyword evidence="12" id="KW-1133">Transmembrane helix</keyword>
<dbReference type="Proteomes" id="UP000604475">
    <property type="component" value="Unassembled WGS sequence"/>
</dbReference>
<dbReference type="PROSITE" id="PS50011">
    <property type="entry name" value="PROTEIN_KINASE_DOM"/>
    <property type="match status" value="1"/>
</dbReference>
<dbReference type="PANTHER" id="PTHR43289:SF6">
    <property type="entry name" value="SERINE_THREONINE-PROTEIN KINASE NEKL-3"/>
    <property type="match status" value="1"/>
</dbReference>
<dbReference type="SMART" id="SM00740">
    <property type="entry name" value="PASTA"/>
    <property type="match status" value="1"/>
</dbReference>
<protein>
    <recommendedName>
        <fullName evidence="1">non-specific serine/threonine protein kinase</fullName>
        <ecNumber evidence="1">2.7.11.1</ecNumber>
    </recommendedName>
</protein>
<evidence type="ECO:0000256" key="5">
    <source>
        <dbReference type="ARBA" id="ARBA00022741"/>
    </source>
</evidence>
<dbReference type="InterPro" id="IPR011009">
    <property type="entry name" value="Kinase-like_dom_sf"/>
</dbReference>
<gene>
    <name evidence="15" type="ORF">I7412_26680</name>
</gene>
<dbReference type="InterPro" id="IPR005543">
    <property type="entry name" value="PASTA_dom"/>
</dbReference>
<feature type="region of interest" description="Disordered" evidence="11">
    <location>
        <begin position="295"/>
        <end position="351"/>
    </location>
</feature>
<feature type="domain" description="Protein kinase" evidence="13">
    <location>
        <begin position="16"/>
        <end position="313"/>
    </location>
</feature>
<name>A0A937RI97_9ACTN</name>